<dbReference type="AlphaFoldDB" id="A0A2S2NQP5"/>
<dbReference type="EMBL" id="GGMR01006896">
    <property type="protein sequence ID" value="MBY19515.1"/>
    <property type="molecule type" value="Transcribed_RNA"/>
</dbReference>
<accession>A0A2S2NQP5</accession>
<gene>
    <name evidence="1" type="ORF">g.123067</name>
</gene>
<reference evidence="1" key="1">
    <citation type="submission" date="2018-04" db="EMBL/GenBank/DDBJ databases">
        <title>Transcriptome of Schizaphis graminum biotype I.</title>
        <authorList>
            <person name="Scully E.D."/>
            <person name="Geib S.M."/>
            <person name="Palmer N.A."/>
            <person name="Koch K."/>
            <person name="Bradshaw J."/>
            <person name="Heng-Moss T."/>
            <person name="Sarath G."/>
        </authorList>
    </citation>
    <scope>NUCLEOTIDE SEQUENCE</scope>
</reference>
<organism evidence="1">
    <name type="scientific">Schizaphis graminum</name>
    <name type="common">Green bug aphid</name>
    <dbReference type="NCBI Taxonomy" id="13262"/>
    <lineage>
        <taxon>Eukaryota</taxon>
        <taxon>Metazoa</taxon>
        <taxon>Ecdysozoa</taxon>
        <taxon>Arthropoda</taxon>
        <taxon>Hexapoda</taxon>
        <taxon>Insecta</taxon>
        <taxon>Pterygota</taxon>
        <taxon>Neoptera</taxon>
        <taxon>Paraneoptera</taxon>
        <taxon>Hemiptera</taxon>
        <taxon>Sternorrhyncha</taxon>
        <taxon>Aphidomorpha</taxon>
        <taxon>Aphidoidea</taxon>
        <taxon>Aphididae</taxon>
        <taxon>Aphidini</taxon>
        <taxon>Schizaphis</taxon>
    </lineage>
</organism>
<name>A0A2S2NQP5_SCHGA</name>
<evidence type="ECO:0000313" key="1">
    <source>
        <dbReference type="EMBL" id="MBY19515.1"/>
    </source>
</evidence>
<proteinExistence type="predicted"/>
<sequence>MCVRVQCIRKYRGVVKINVTMRLCGIYEKMERAVKYYAVGQVQRQLTRFRVSFSYVNYFRDDILCYFFTLYSYSNIKCRYVIVKYRLLIKSIEESYRINVLHYNSAIRRPPIQYP</sequence>
<protein>
    <submittedName>
        <fullName evidence="1">Uncharacterized protein</fullName>
    </submittedName>
</protein>